<evidence type="ECO:0000256" key="3">
    <source>
        <dbReference type="PROSITE-ProRule" id="PRU00339"/>
    </source>
</evidence>
<keyword evidence="6" id="KW-1185">Reference proteome</keyword>
<accession>A0A5P9NJ53</accession>
<evidence type="ECO:0000313" key="5">
    <source>
        <dbReference type="EMBL" id="QFU74998.1"/>
    </source>
</evidence>
<dbReference type="EMBL" id="CP036422">
    <property type="protein sequence ID" value="QFU74998.1"/>
    <property type="molecule type" value="Genomic_DNA"/>
</dbReference>
<dbReference type="AlphaFoldDB" id="A0A5P9NJ53"/>
<dbReference type="SUPFAM" id="SSF48452">
    <property type="entry name" value="TPR-like"/>
    <property type="match status" value="1"/>
</dbReference>
<keyword evidence="4" id="KW-0472">Membrane</keyword>
<feature type="transmembrane region" description="Helical" evidence="4">
    <location>
        <begin position="116"/>
        <end position="135"/>
    </location>
</feature>
<evidence type="ECO:0000256" key="1">
    <source>
        <dbReference type="ARBA" id="ARBA00022737"/>
    </source>
</evidence>
<dbReference type="RefSeq" id="WP_152661105.1">
    <property type="nucleotide sequence ID" value="NZ_CP036422.1"/>
</dbReference>
<reference evidence="5 6" key="1">
    <citation type="submission" date="2019-02" db="EMBL/GenBank/DDBJ databases">
        <authorList>
            <person name="Li S.-H."/>
        </authorList>
    </citation>
    <scope>NUCLEOTIDE SEQUENCE [LARGE SCALE GENOMIC DNA]</scope>
    <source>
        <strain evidence="5 6">IMCC14385</strain>
    </source>
</reference>
<keyword evidence="1" id="KW-0677">Repeat</keyword>
<keyword evidence="4" id="KW-1133">Transmembrane helix</keyword>
<dbReference type="PANTHER" id="PTHR44227">
    <property type="match status" value="1"/>
</dbReference>
<protein>
    <recommendedName>
        <fullName evidence="7">Tetratricopeptide repeat protein</fullName>
    </recommendedName>
</protein>
<name>A0A5P9NJ53_9GAMM</name>
<feature type="transmembrane region" description="Helical" evidence="4">
    <location>
        <begin position="390"/>
        <end position="411"/>
    </location>
</feature>
<gene>
    <name evidence="5" type="ORF">EY643_04695</name>
</gene>
<feature type="transmembrane region" description="Helical" evidence="4">
    <location>
        <begin position="91"/>
        <end position="109"/>
    </location>
</feature>
<feature type="transmembrane region" description="Helical" evidence="4">
    <location>
        <begin position="170"/>
        <end position="188"/>
    </location>
</feature>
<feature type="transmembrane region" description="Helical" evidence="4">
    <location>
        <begin position="331"/>
        <end position="349"/>
    </location>
</feature>
<evidence type="ECO:0000256" key="4">
    <source>
        <dbReference type="SAM" id="Phobius"/>
    </source>
</evidence>
<dbReference type="PROSITE" id="PS50005">
    <property type="entry name" value="TPR"/>
    <property type="match status" value="1"/>
</dbReference>
<feature type="transmembrane region" description="Helical" evidence="4">
    <location>
        <begin position="141"/>
        <end position="163"/>
    </location>
</feature>
<feature type="transmembrane region" description="Helical" evidence="4">
    <location>
        <begin position="221"/>
        <end position="243"/>
    </location>
</feature>
<feature type="transmembrane region" description="Helical" evidence="4">
    <location>
        <begin position="194"/>
        <end position="209"/>
    </location>
</feature>
<evidence type="ECO:0008006" key="7">
    <source>
        <dbReference type="Google" id="ProtNLM"/>
    </source>
</evidence>
<dbReference type="OrthoDB" id="8566379at2"/>
<feature type="transmembrane region" description="Helical" evidence="4">
    <location>
        <begin position="361"/>
        <end position="378"/>
    </location>
</feature>
<dbReference type="InterPro" id="IPR019734">
    <property type="entry name" value="TPR_rpt"/>
</dbReference>
<feature type="transmembrane region" description="Helical" evidence="4">
    <location>
        <begin position="305"/>
        <end position="324"/>
    </location>
</feature>
<dbReference type="InterPro" id="IPR052346">
    <property type="entry name" value="O-mannosyl-transferase_TMTC"/>
</dbReference>
<dbReference type="InterPro" id="IPR011990">
    <property type="entry name" value="TPR-like_helical_dom_sf"/>
</dbReference>
<organism evidence="5 6">
    <name type="scientific">Halioglobus maricola</name>
    <dbReference type="NCBI Taxonomy" id="2601894"/>
    <lineage>
        <taxon>Bacteria</taxon>
        <taxon>Pseudomonadati</taxon>
        <taxon>Pseudomonadota</taxon>
        <taxon>Gammaproteobacteria</taxon>
        <taxon>Cellvibrionales</taxon>
        <taxon>Halieaceae</taxon>
        <taxon>Halioglobus</taxon>
    </lineage>
</organism>
<proteinExistence type="predicted"/>
<dbReference type="Proteomes" id="UP000326287">
    <property type="component" value="Chromosome"/>
</dbReference>
<keyword evidence="2 3" id="KW-0802">TPR repeat</keyword>
<evidence type="ECO:0000256" key="2">
    <source>
        <dbReference type="ARBA" id="ARBA00022803"/>
    </source>
</evidence>
<evidence type="ECO:0000313" key="6">
    <source>
        <dbReference type="Proteomes" id="UP000326287"/>
    </source>
</evidence>
<feature type="repeat" description="TPR" evidence="3">
    <location>
        <begin position="429"/>
        <end position="462"/>
    </location>
</feature>
<sequence length="626" mass="69701">MRLRFLPLLIFVLLLAAITWAYLPGVAGPTLLDDHSSLNALVGLEDNPEFGIEYIQGEQSGPLGRPVAMWTFVAERIYLGSDIAVTKSVNISIHLLNGVLVAWLLLLMFKPLQLSGAGYLAVVLAGIWLASPLWVSSVLYAVQRMALLSTSFMLMALVSYCYCRGVLHRPVQFFVTLAVPLVFVLLGVFTKENAIVVIPIMLVLELFWFQCRDHRGAQLSWFKRGVIFSIFIGAVALSLAFVLSLEGIAASYRGRDFTLPERLMTEARVLWDYVLQFVWPEVGRMGIYHDDFIISRSLWEPATTLPAILAWVGVGAATLVLGLGPWRWGKLVALVPAWYMLGHAVESTVLPLELYFEHRNYFPAIGLLLAPALLYGKAVRVWPETARPLLVYAGLAAGCLLFLTSSQAQVWSSRPLLAFNHVSGHPDSFRANTDMAVILASLGDYERAAEYSERASAVNPHRRSGDFGVRNMALACMANARVEAKDIASLGAEERRPLSSSLGLVVLVRMLEEDRCPRFDRFAFADRLESLYLGEEASARGNRSVYLGLALLENALQRFEYADQYIDIYLELLPGDVRALLMKLHFSAAMRDSAQVKKIIAQLQQLDAEGKLTERQRQTLALYLEN</sequence>
<dbReference type="PANTHER" id="PTHR44227:SF3">
    <property type="entry name" value="PROTEIN O-MANNOSYL-TRANSFERASE TMTC4"/>
    <property type="match status" value="1"/>
</dbReference>
<dbReference type="KEGG" id="halc:EY643_04695"/>
<keyword evidence="4" id="KW-0812">Transmembrane</keyword>
<dbReference type="Gene3D" id="1.25.40.10">
    <property type="entry name" value="Tetratricopeptide repeat domain"/>
    <property type="match status" value="1"/>
</dbReference>